<dbReference type="EMBL" id="BONZ01000077">
    <property type="protein sequence ID" value="GIH19157.1"/>
    <property type="molecule type" value="Genomic_DNA"/>
</dbReference>
<feature type="region of interest" description="Disordered" evidence="1">
    <location>
        <begin position="1"/>
        <end position="50"/>
    </location>
</feature>
<keyword evidence="3" id="KW-1185">Reference proteome</keyword>
<organism evidence="2 3">
    <name type="scientific">Rugosimonospora africana</name>
    <dbReference type="NCBI Taxonomy" id="556532"/>
    <lineage>
        <taxon>Bacteria</taxon>
        <taxon>Bacillati</taxon>
        <taxon>Actinomycetota</taxon>
        <taxon>Actinomycetes</taxon>
        <taxon>Micromonosporales</taxon>
        <taxon>Micromonosporaceae</taxon>
        <taxon>Rugosimonospora</taxon>
    </lineage>
</organism>
<name>A0A8J3QZZ7_9ACTN</name>
<evidence type="ECO:0000256" key="1">
    <source>
        <dbReference type="SAM" id="MobiDB-lite"/>
    </source>
</evidence>
<comment type="caution">
    <text evidence="2">The sequence shown here is derived from an EMBL/GenBank/DDBJ whole genome shotgun (WGS) entry which is preliminary data.</text>
</comment>
<protein>
    <submittedName>
        <fullName evidence="2">Uncharacterized protein</fullName>
    </submittedName>
</protein>
<gene>
    <name evidence="2" type="ORF">Raf01_73290</name>
</gene>
<dbReference type="Proteomes" id="UP000642748">
    <property type="component" value="Unassembled WGS sequence"/>
</dbReference>
<accession>A0A8J3QZZ7</accession>
<dbReference type="RefSeq" id="WP_203922632.1">
    <property type="nucleotide sequence ID" value="NZ_BONZ01000077.1"/>
</dbReference>
<evidence type="ECO:0000313" key="3">
    <source>
        <dbReference type="Proteomes" id="UP000642748"/>
    </source>
</evidence>
<sequence length="50" mass="5085">MPIYLPNPESVDEEGVDPHVPLAGSDGDADADRAGTDGAGATTGDEYEPL</sequence>
<evidence type="ECO:0000313" key="2">
    <source>
        <dbReference type="EMBL" id="GIH19157.1"/>
    </source>
</evidence>
<reference evidence="2" key="1">
    <citation type="submission" date="2021-01" db="EMBL/GenBank/DDBJ databases">
        <title>Whole genome shotgun sequence of Rugosimonospora africana NBRC 104875.</title>
        <authorList>
            <person name="Komaki H."/>
            <person name="Tamura T."/>
        </authorList>
    </citation>
    <scope>NUCLEOTIDE SEQUENCE</scope>
    <source>
        <strain evidence="2">NBRC 104875</strain>
    </source>
</reference>
<dbReference type="AlphaFoldDB" id="A0A8J3QZZ7"/>
<proteinExistence type="predicted"/>